<dbReference type="GO" id="GO:0050660">
    <property type="term" value="F:flavin adenine dinucleotide binding"/>
    <property type="evidence" value="ECO:0007669"/>
    <property type="project" value="InterPro"/>
</dbReference>
<organism evidence="7 8">
    <name type="scientific">Penaeus vannamei</name>
    <name type="common">Whiteleg shrimp</name>
    <name type="synonym">Litopenaeus vannamei</name>
    <dbReference type="NCBI Taxonomy" id="6689"/>
    <lineage>
        <taxon>Eukaryota</taxon>
        <taxon>Metazoa</taxon>
        <taxon>Ecdysozoa</taxon>
        <taxon>Arthropoda</taxon>
        <taxon>Crustacea</taxon>
        <taxon>Multicrustacea</taxon>
        <taxon>Malacostraca</taxon>
        <taxon>Eumalacostraca</taxon>
        <taxon>Eucarida</taxon>
        <taxon>Decapoda</taxon>
        <taxon>Dendrobranchiata</taxon>
        <taxon>Penaeoidea</taxon>
        <taxon>Penaeidae</taxon>
        <taxon>Penaeus</taxon>
    </lineage>
</organism>
<dbReference type="Pfam" id="PF01266">
    <property type="entry name" value="DAO"/>
    <property type="match status" value="1"/>
</dbReference>
<comment type="caution">
    <text evidence="7">The sequence shown here is derived from an EMBL/GenBank/DDBJ whole genome shotgun (WGS) entry which is preliminary data.</text>
</comment>
<dbReference type="PANTHER" id="PTHR10961:SF10">
    <property type="entry name" value="FAD DEPENDENT OXIDOREDUCTASE DOMAIN-CONTAINING PROTEIN"/>
    <property type="match status" value="1"/>
</dbReference>
<comment type="cofactor">
    <cofactor evidence="1">
        <name>FAD</name>
        <dbReference type="ChEBI" id="CHEBI:57692"/>
    </cofactor>
</comment>
<dbReference type="SUPFAM" id="SSF51905">
    <property type="entry name" value="FAD/NAD(P)-binding domain"/>
    <property type="match status" value="1"/>
</dbReference>
<evidence type="ECO:0000313" key="8">
    <source>
        <dbReference type="Proteomes" id="UP000283509"/>
    </source>
</evidence>
<evidence type="ECO:0000313" key="7">
    <source>
        <dbReference type="EMBL" id="ROT77032.1"/>
    </source>
</evidence>
<reference evidence="7 8" key="1">
    <citation type="submission" date="2018-04" db="EMBL/GenBank/DDBJ databases">
        <authorList>
            <person name="Zhang X."/>
            <person name="Yuan J."/>
            <person name="Li F."/>
            <person name="Xiang J."/>
        </authorList>
    </citation>
    <scope>NUCLEOTIDE SEQUENCE [LARGE SCALE GENOMIC DNA]</scope>
    <source>
        <tissue evidence="7">Muscle</tissue>
    </source>
</reference>
<dbReference type="STRING" id="6689.A0A423TKP4"/>
<feature type="domain" description="FAD dependent oxidoreductase" evidence="6">
    <location>
        <begin position="10"/>
        <end position="385"/>
    </location>
</feature>
<keyword evidence="8" id="KW-1185">Reference proteome</keyword>
<evidence type="ECO:0000256" key="5">
    <source>
        <dbReference type="ARBA" id="ARBA00023002"/>
    </source>
</evidence>
<dbReference type="PANTHER" id="PTHR10961">
    <property type="entry name" value="PEROXISOMAL SARCOSINE OXIDASE"/>
    <property type="match status" value="1"/>
</dbReference>
<dbReference type="GO" id="GO:0008115">
    <property type="term" value="F:sarcosine oxidase activity"/>
    <property type="evidence" value="ECO:0007669"/>
    <property type="project" value="TreeGrafter"/>
</dbReference>
<dbReference type="InterPro" id="IPR006076">
    <property type="entry name" value="FAD-dep_OxRdtase"/>
</dbReference>
<dbReference type="Proteomes" id="UP000283509">
    <property type="component" value="Unassembled WGS sequence"/>
</dbReference>
<evidence type="ECO:0000256" key="4">
    <source>
        <dbReference type="ARBA" id="ARBA00022827"/>
    </source>
</evidence>
<evidence type="ECO:0000256" key="1">
    <source>
        <dbReference type="ARBA" id="ARBA00001974"/>
    </source>
</evidence>
<dbReference type="OrthoDB" id="424974at2759"/>
<protein>
    <recommendedName>
        <fullName evidence="6">FAD dependent oxidoreductase domain-containing protein</fullName>
    </recommendedName>
</protein>
<dbReference type="Gene3D" id="3.30.9.10">
    <property type="entry name" value="D-Amino Acid Oxidase, subunit A, domain 2"/>
    <property type="match status" value="1"/>
</dbReference>
<proteinExistence type="inferred from homology"/>
<dbReference type="AlphaFoldDB" id="A0A423TKP4"/>
<reference evidence="7 8" key="2">
    <citation type="submission" date="2019-01" db="EMBL/GenBank/DDBJ databases">
        <title>The decoding of complex shrimp genome reveals the adaptation for benthos swimmer, frequently molting mechanism and breeding impact on genome.</title>
        <authorList>
            <person name="Sun Y."/>
            <person name="Gao Y."/>
            <person name="Yu Y."/>
        </authorList>
    </citation>
    <scope>NUCLEOTIDE SEQUENCE [LARGE SCALE GENOMIC DNA]</scope>
    <source>
        <tissue evidence="7">Muscle</tissue>
    </source>
</reference>
<gene>
    <name evidence="7" type="ORF">C7M84_004338</name>
</gene>
<dbReference type="InterPro" id="IPR045170">
    <property type="entry name" value="MTOX"/>
</dbReference>
<dbReference type="InterPro" id="IPR036188">
    <property type="entry name" value="FAD/NAD-bd_sf"/>
</dbReference>
<keyword evidence="4" id="KW-0274">FAD</keyword>
<evidence type="ECO:0000259" key="6">
    <source>
        <dbReference type="Pfam" id="PF01266"/>
    </source>
</evidence>
<dbReference type="Gene3D" id="3.50.50.60">
    <property type="entry name" value="FAD/NAD(P)-binding domain"/>
    <property type="match status" value="1"/>
</dbReference>
<accession>A0A423TKP4</accession>
<evidence type="ECO:0000256" key="3">
    <source>
        <dbReference type="ARBA" id="ARBA00022630"/>
    </source>
</evidence>
<name>A0A423TKP4_PENVA</name>
<dbReference type="EMBL" id="QCYY01001575">
    <property type="protein sequence ID" value="ROT77032.1"/>
    <property type="molecule type" value="Genomic_DNA"/>
</dbReference>
<keyword evidence="3" id="KW-0285">Flavoprotein</keyword>
<sequence length="410" mass="45637">MASSQEKAYDLVIVGAGMIGSASAFYASQIPGKSVCLIGPPEPVPRKGHEIFGCWFDEGRICRRVAFEHTWSVLATKSIDRFRTIEKMTGINFYTESGFVFAIKSENEFSTAMERSQKSGLAAEDITVSWKKVFPYLELPENAFVFWERDNAGFINPRQLVKAHQTAARQSGAQIVQKIVSTIQPATDSEHGWEIETECGDKLHCANVLVAAGGFAGLKPLFRHVAPGLVPDLELRTQTVSFLRIPEEEAQRLKTMPTIVTRCPFENLDGAYVLPPIKYPDGHWYVKLGHGRVYEEKMRTLSEVSEWYAKQTGIPECVDCLTRYMKYMLPGLKVEEVSGDGCLTSHTPNNEPYIDLIAPGFGVTLGGNGYAAKASDEIGRLAARLVLLGEWKSEIPKDRVKMIWKAEAHL</sequence>
<keyword evidence="5" id="KW-0560">Oxidoreductase</keyword>
<evidence type="ECO:0000256" key="2">
    <source>
        <dbReference type="ARBA" id="ARBA00010989"/>
    </source>
</evidence>
<comment type="similarity">
    <text evidence="2">Belongs to the MSOX/MTOX family.</text>
</comment>